<organism evidence="2 3">
    <name type="scientific">Saponaria officinalis</name>
    <name type="common">Common soapwort</name>
    <name type="synonym">Lychnis saponaria</name>
    <dbReference type="NCBI Taxonomy" id="3572"/>
    <lineage>
        <taxon>Eukaryota</taxon>
        <taxon>Viridiplantae</taxon>
        <taxon>Streptophyta</taxon>
        <taxon>Embryophyta</taxon>
        <taxon>Tracheophyta</taxon>
        <taxon>Spermatophyta</taxon>
        <taxon>Magnoliopsida</taxon>
        <taxon>eudicotyledons</taxon>
        <taxon>Gunneridae</taxon>
        <taxon>Pentapetalae</taxon>
        <taxon>Caryophyllales</taxon>
        <taxon>Caryophyllaceae</taxon>
        <taxon>Caryophylleae</taxon>
        <taxon>Saponaria</taxon>
    </lineage>
</organism>
<gene>
    <name evidence="2" type="ORF">RND81_01G112500</name>
</gene>
<protein>
    <submittedName>
        <fullName evidence="2">Uncharacterized protein</fullName>
    </submittedName>
</protein>
<evidence type="ECO:0000313" key="2">
    <source>
        <dbReference type="EMBL" id="KAK9756655.1"/>
    </source>
</evidence>
<name>A0AAW1NEN0_SAPOF</name>
<proteinExistence type="predicted"/>
<comment type="caution">
    <text evidence="2">The sequence shown here is derived from an EMBL/GenBank/DDBJ whole genome shotgun (WGS) entry which is preliminary data.</text>
</comment>
<evidence type="ECO:0000256" key="1">
    <source>
        <dbReference type="SAM" id="MobiDB-lite"/>
    </source>
</evidence>
<accession>A0AAW1NEN0</accession>
<sequence length="117" mass="13731">MPYNSSSQQTTHLTHPTTNIKHTSVLFPKRTRNTRNTKNTMPGRKEERKHNGNLEILSDTSNTPSHPIYVFEATLTHLCLPKIILQPWPRTPHYNYYDHSTPIQLNKPNYQHIILYI</sequence>
<feature type="compositionally biased region" description="Polar residues" evidence="1">
    <location>
        <begin position="1"/>
        <end position="22"/>
    </location>
</feature>
<keyword evidence="3" id="KW-1185">Reference proteome</keyword>
<dbReference type="AlphaFoldDB" id="A0AAW1NEN0"/>
<feature type="region of interest" description="Disordered" evidence="1">
    <location>
        <begin position="1"/>
        <end position="60"/>
    </location>
</feature>
<reference evidence="2" key="1">
    <citation type="submission" date="2024-03" db="EMBL/GenBank/DDBJ databases">
        <title>WGS assembly of Saponaria officinalis var. Norfolk2.</title>
        <authorList>
            <person name="Jenkins J."/>
            <person name="Shu S."/>
            <person name="Grimwood J."/>
            <person name="Barry K."/>
            <person name="Goodstein D."/>
            <person name="Schmutz J."/>
            <person name="Leebens-Mack J."/>
            <person name="Osbourn A."/>
        </authorList>
    </citation>
    <scope>NUCLEOTIDE SEQUENCE [LARGE SCALE GENOMIC DNA]</scope>
    <source>
        <strain evidence="2">JIC</strain>
    </source>
</reference>
<evidence type="ECO:0000313" key="3">
    <source>
        <dbReference type="Proteomes" id="UP001443914"/>
    </source>
</evidence>
<feature type="compositionally biased region" description="Basic and acidic residues" evidence="1">
    <location>
        <begin position="43"/>
        <end position="52"/>
    </location>
</feature>
<dbReference type="Proteomes" id="UP001443914">
    <property type="component" value="Unassembled WGS sequence"/>
</dbReference>
<dbReference type="EMBL" id="JBDFQZ010000001">
    <property type="protein sequence ID" value="KAK9756655.1"/>
    <property type="molecule type" value="Genomic_DNA"/>
</dbReference>